<dbReference type="InterPro" id="IPR007485">
    <property type="entry name" value="LPS_assembly_LptE"/>
</dbReference>
<dbReference type="GO" id="GO:0019867">
    <property type="term" value="C:outer membrane"/>
    <property type="evidence" value="ECO:0007669"/>
    <property type="project" value="InterPro"/>
</dbReference>
<dbReference type="Proteomes" id="UP000011058">
    <property type="component" value="Chromosome"/>
</dbReference>
<dbReference type="GO" id="GO:0043165">
    <property type="term" value="P:Gram-negative-bacterium-type cell outer membrane assembly"/>
    <property type="evidence" value="ECO:0007669"/>
    <property type="project" value="InterPro"/>
</dbReference>
<dbReference type="KEGG" id="fae:FAES_2109"/>
<proteinExistence type="predicted"/>
<organism evidence="1 2">
    <name type="scientific">Fibrella aestuarina BUZ 2</name>
    <dbReference type="NCBI Taxonomy" id="1166018"/>
    <lineage>
        <taxon>Bacteria</taxon>
        <taxon>Pseudomonadati</taxon>
        <taxon>Bacteroidota</taxon>
        <taxon>Cytophagia</taxon>
        <taxon>Cytophagales</taxon>
        <taxon>Spirosomataceae</taxon>
        <taxon>Fibrella</taxon>
    </lineage>
</organism>
<name>I0K7L5_9BACT</name>
<sequence length="191" mass="21462">MRLMKSKGMNDVKWIMYNGWMLQMRRLLAALCIIHCALFIQSCGVYSFSGTTLSPDIKSVTVNNFTLQTAGGPANLPLTLTEKLKEYYQRYTNLKVLPTGGDMALEGTITGYDLIPVAPTASDQAGLNRLQITIQVRFTNTKDDTKSFDQAFSFYKDFPQNQTLSQNEGRLVPEILDQLVLDVFNKTAADW</sequence>
<evidence type="ECO:0000313" key="2">
    <source>
        <dbReference type="Proteomes" id="UP000011058"/>
    </source>
</evidence>
<keyword evidence="2" id="KW-1185">Reference proteome</keyword>
<dbReference type="HOGENOM" id="CLU_114082_1_0_10"/>
<accession>I0K7L5</accession>
<dbReference type="Pfam" id="PF04390">
    <property type="entry name" value="LptE"/>
    <property type="match status" value="1"/>
</dbReference>
<dbReference type="EMBL" id="HE796683">
    <property type="protein sequence ID" value="CCH00118.1"/>
    <property type="molecule type" value="Genomic_DNA"/>
</dbReference>
<evidence type="ECO:0008006" key="3">
    <source>
        <dbReference type="Google" id="ProtNLM"/>
    </source>
</evidence>
<gene>
    <name evidence="1" type="ORF">FAES_2109</name>
</gene>
<dbReference type="AlphaFoldDB" id="I0K7L5"/>
<dbReference type="eggNOG" id="ENOG5032RR7">
    <property type="taxonomic scope" value="Bacteria"/>
</dbReference>
<dbReference type="STRING" id="1166018.FAES_2109"/>
<dbReference type="PATRIC" id="fig|1166018.3.peg.3857"/>
<evidence type="ECO:0000313" key="1">
    <source>
        <dbReference type="EMBL" id="CCH00118.1"/>
    </source>
</evidence>
<protein>
    <recommendedName>
        <fullName evidence="3">Lipoprotein</fullName>
    </recommendedName>
</protein>
<reference evidence="1 2" key="1">
    <citation type="journal article" date="2012" name="J. Bacteriol.">
        <title>Genome Sequence of Fibrella aestuarina BUZ 2T, a Filamentous Marine Bacterium.</title>
        <authorList>
            <person name="Filippini M."/>
            <person name="Qi W."/>
            <person name="Blom J."/>
            <person name="Goesmann A."/>
            <person name="Smits T.H."/>
            <person name="Bagheri H.C."/>
        </authorList>
    </citation>
    <scope>NUCLEOTIDE SEQUENCE [LARGE SCALE GENOMIC DNA]</scope>
    <source>
        <strain evidence="2">BUZ 2T</strain>
    </source>
</reference>